<dbReference type="EMBL" id="CP016537">
    <property type="protein sequence ID" value="ANU13479.1"/>
    <property type="molecule type" value="Genomic_DNA"/>
</dbReference>
<organism evidence="1 2">
    <name type="scientific">Planococcus halocryophilus</name>
    <dbReference type="NCBI Taxonomy" id="1215089"/>
    <lineage>
        <taxon>Bacteria</taxon>
        <taxon>Bacillati</taxon>
        <taxon>Bacillota</taxon>
        <taxon>Bacilli</taxon>
        <taxon>Bacillales</taxon>
        <taxon>Caryophanaceae</taxon>
        <taxon>Planococcus</taxon>
    </lineage>
</organism>
<sequence length="262" mass="30077">MKMFNVVLRESNKISDKVFDEFQGRADNNEFELHDGVIIGLFEDLIAKINSLKVLIDAKCYDSHDIISRSIFEAHVYLKYILSQDTKERGSAYAKSAKLSEFKLYDKLIEESKVGKDLRESLGMSIDDLKNGDLSVSDEAHRSEVTNDYLNLLNTSSAKTLWYNADGKTGSFEQLCIKQGLRNEYEILYRIFSRDVHSNNALSRLKISNNMVQVGNFNIDPKLNTNMSAIFLVESSRSVMEYYKLKQPLRSFNTMLKINHLI</sequence>
<keyword evidence="2" id="KW-1185">Reference proteome</keyword>
<dbReference type="Pfam" id="PF18928">
    <property type="entry name" value="DUF5677"/>
    <property type="match status" value="1"/>
</dbReference>
<dbReference type="AlphaFoldDB" id="A0A1C7DPG7"/>
<gene>
    <name evidence="1" type="ORF">BBI08_06315</name>
</gene>
<dbReference type="OrthoDB" id="2943080at2"/>
<dbReference type="STRING" id="1215089.BBI08_06315"/>
<name>A0A1C7DPG7_9BACL</name>
<accession>A0A1C7DPG7</accession>
<reference evidence="1" key="1">
    <citation type="submission" date="2016-10" db="EMBL/GenBank/DDBJ databases">
        <authorList>
            <person name="de Groot N.N."/>
        </authorList>
    </citation>
    <scope>NUCLEOTIDE SEQUENCE</scope>
    <source>
        <strain evidence="1">DSM 24743</strain>
    </source>
</reference>
<dbReference type="KEGG" id="phc:BBI08_06315"/>
<evidence type="ECO:0000313" key="1">
    <source>
        <dbReference type="EMBL" id="ANU13479.1"/>
    </source>
</evidence>
<dbReference type="Proteomes" id="UP000092687">
    <property type="component" value="Chromosome"/>
</dbReference>
<proteinExistence type="predicted"/>
<dbReference type="InterPro" id="IPR043733">
    <property type="entry name" value="DUF5677"/>
</dbReference>
<protein>
    <submittedName>
        <fullName evidence="1">Uncharacterized protein</fullName>
    </submittedName>
</protein>
<evidence type="ECO:0000313" key="2">
    <source>
        <dbReference type="Proteomes" id="UP000092687"/>
    </source>
</evidence>